<comment type="caution">
    <text evidence="1">The sequence shown here is derived from an EMBL/GenBank/DDBJ whole genome shotgun (WGS) entry which is preliminary data.</text>
</comment>
<evidence type="ECO:0000313" key="2">
    <source>
        <dbReference type="Proteomes" id="UP000664781"/>
    </source>
</evidence>
<sequence>MAAVVTAGVRAAQGLLCQVSDCTTCAASRAGDDAAADQKRLWREQAPGDPRLAVIVAAPETGRISWTAILDAVRLQSGADVAAVTITQIREVVERLTIAGQWEIGDPDVLVVIHAGYDAPWPAHLPADLPVEILGRTRSDCPIRKPWGGSWISLNCFECCAPAKSAHRQRMAEG</sequence>
<name>A0A939FLU8_9ACTN</name>
<dbReference type="Proteomes" id="UP000664781">
    <property type="component" value="Unassembled WGS sequence"/>
</dbReference>
<protein>
    <submittedName>
        <fullName evidence="1">Uncharacterized protein</fullName>
    </submittedName>
</protein>
<proteinExistence type="predicted"/>
<dbReference type="EMBL" id="JAFMOF010000002">
    <property type="protein sequence ID" value="MBO0654571.1"/>
    <property type="molecule type" value="Genomic_DNA"/>
</dbReference>
<keyword evidence="2" id="KW-1185">Reference proteome</keyword>
<gene>
    <name evidence="1" type="ORF">J1792_17820</name>
</gene>
<reference evidence="1" key="1">
    <citation type="submission" date="2021-03" db="EMBL/GenBank/DDBJ databases">
        <title>Streptomyces strains.</title>
        <authorList>
            <person name="Lund M.B."/>
            <person name="Toerring T."/>
        </authorList>
    </citation>
    <scope>NUCLEOTIDE SEQUENCE</scope>
    <source>
        <strain evidence="1">JCM 4242</strain>
    </source>
</reference>
<dbReference type="AlphaFoldDB" id="A0A939FLU8"/>
<organism evidence="1 2">
    <name type="scientific">Streptomyces triculaminicus</name>
    <dbReference type="NCBI Taxonomy" id="2816232"/>
    <lineage>
        <taxon>Bacteria</taxon>
        <taxon>Bacillati</taxon>
        <taxon>Actinomycetota</taxon>
        <taxon>Actinomycetes</taxon>
        <taxon>Kitasatosporales</taxon>
        <taxon>Streptomycetaceae</taxon>
        <taxon>Streptomyces</taxon>
    </lineage>
</organism>
<accession>A0A939FLU8</accession>
<evidence type="ECO:0000313" key="1">
    <source>
        <dbReference type="EMBL" id="MBO0654571.1"/>
    </source>
</evidence>
<dbReference type="RefSeq" id="WP_086575417.1">
    <property type="nucleotide sequence ID" value="NZ_JAFMOF010000002.1"/>
</dbReference>